<protein>
    <submittedName>
        <fullName evidence="1">Putative methylase/methyltransferase</fullName>
    </submittedName>
</protein>
<accession>S0G5R6</accession>
<keyword evidence="1" id="KW-0808">Transferase</keyword>
<keyword evidence="2" id="KW-1185">Reference proteome</keyword>
<sequence>MKSDKYMNLCPMGCDAPLEQTDIVLTQGCLLRCTACNHLFSQITEAEYHESMAEFDRAEGTWPSPEDVASLEHSTKKTLRNIRQVTKKDLTRLKLLDVGCSNGAFIFTAGRLGMTCEGVEPAKNAAIAAQQAGLNVFHGFLEEMSFPEAAYDVITLFEVIEHVKNPIVLLTQCNRVLKKGGILVIRTANTRSWTVQAIKGKWHYFDIRRHGGHISFFCRHSMTALAAKTGFDVVRFKTHSVTLCENTHVSAMRYRGMKIISELLNLPAKLTESGQEMEVYLQKS</sequence>
<dbReference type="InterPro" id="IPR029063">
    <property type="entry name" value="SAM-dependent_MTases_sf"/>
</dbReference>
<reference evidence="1 2" key="1">
    <citation type="journal article" date="2013" name="Genome Announc.">
        <title>Draft Genome Sequence of Desulfotignum phosphitoxidans DSM 13687 Strain FiPS-3.</title>
        <authorList>
            <person name="Poehlein A."/>
            <person name="Daniel R."/>
            <person name="Simeonova D.D."/>
        </authorList>
    </citation>
    <scope>NUCLEOTIDE SEQUENCE [LARGE SCALE GENOMIC DNA]</scope>
    <source>
        <strain evidence="1 2">DSM 13687</strain>
    </source>
</reference>
<dbReference type="GO" id="GO:0008168">
    <property type="term" value="F:methyltransferase activity"/>
    <property type="evidence" value="ECO:0007669"/>
    <property type="project" value="UniProtKB-KW"/>
</dbReference>
<evidence type="ECO:0000313" key="2">
    <source>
        <dbReference type="Proteomes" id="UP000014216"/>
    </source>
</evidence>
<name>S0G5R6_9BACT</name>
<dbReference type="Proteomes" id="UP000014216">
    <property type="component" value="Unassembled WGS sequence"/>
</dbReference>
<dbReference type="SUPFAM" id="SSF53335">
    <property type="entry name" value="S-adenosyl-L-methionine-dependent methyltransferases"/>
    <property type="match status" value="1"/>
</dbReference>
<evidence type="ECO:0000313" key="1">
    <source>
        <dbReference type="EMBL" id="EMS79616.1"/>
    </source>
</evidence>
<organism evidence="1 2">
    <name type="scientific">Desulfotignum phosphitoxidans DSM 13687</name>
    <dbReference type="NCBI Taxonomy" id="1286635"/>
    <lineage>
        <taxon>Bacteria</taxon>
        <taxon>Pseudomonadati</taxon>
        <taxon>Thermodesulfobacteriota</taxon>
        <taxon>Desulfobacteria</taxon>
        <taxon>Desulfobacterales</taxon>
        <taxon>Desulfobacteraceae</taxon>
        <taxon>Desulfotignum</taxon>
    </lineage>
</organism>
<dbReference type="Pfam" id="PF13489">
    <property type="entry name" value="Methyltransf_23"/>
    <property type="match status" value="1"/>
</dbReference>
<dbReference type="RefSeq" id="WP_006965859.1">
    <property type="nucleotide sequence ID" value="NZ_APJX01000004.1"/>
</dbReference>
<dbReference type="GO" id="GO:0032259">
    <property type="term" value="P:methylation"/>
    <property type="evidence" value="ECO:0007669"/>
    <property type="project" value="UniProtKB-KW"/>
</dbReference>
<gene>
    <name evidence="1" type="ORF">Dpo_4c01670</name>
</gene>
<dbReference type="PANTHER" id="PTHR43861">
    <property type="entry name" value="TRANS-ACONITATE 2-METHYLTRANSFERASE-RELATED"/>
    <property type="match status" value="1"/>
</dbReference>
<dbReference type="EMBL" id="APJX01000004">
    <property type="protein sequence ID" value="EMS79616.1"/>
    <property type="molecule type" value="Genomic_DNA"/>
</dbReference>
<dbReference type="AlphaFoldDB" id="S0G5R6"/>
<dbReference type="CDD" id="cd02440">
    <property type="entry name" value="AdoMet_MTases"/>
    <property type="match status" value="1"/>
</dbReference>
<comment type="caution">
    <text evidence="1">The sequence shown here is derived from an EMBL/GenBank/DDBJ whole genome shotgun (WGS) entry which is preliminary data.</text>
</comment>
<dbReference type="Gene3D" id="3.40.50.150">
    <property type="entry name" value="Vaccinia Virus protein VP39"/>
    <property type="match status" value="1"/>
</dbReference>
<keyword evidence="1" id="KW-0489">Methyltransferase</keyword>
<dbReference type="OrthoDB" id="5292242at2"/>
<proteinExistence type="predicted"/>